<sequence>MSASTDSSLIVEQMAAEDHVQQIELLTSTNDDYDGVVVEMDQPMDSTTFVIILRASISNWKQQGKKGVWIKLPIHLANLVEALIKEGFWYHHTETKYLMLVHWIADSANTIPANTTHLVGVGALVVNEKKEVLVVQENSGRFQGTGSWKYPTGLVDKGEDICVTAVREVKEETGVDSEFVEVLAFSQSHKSFFEKSDIFFVCLLRPLSFDIQIQQLEIEAAKWMPFDEYAAQPFMEKNEFLRYINEIYLAKIDGHYSGFTPVSTKSKFSNYQNSFLYLNVGGLKRCNSL</sequence>
<dbReference type="FunFam" id="3.90.79.10:FF:000015">
    <property type="entry name" value="Nudix hydrolase 8"/>
    <property type="match status" value="1"/>
</dbReference>
<dbReference type="InterPro" id="IPR015797">
    <property type="entry name" value="NUDIX_hydrolase-like_dom_sf"/>
</dbReference>
<dbReference type="PROSITE" id="PS51462">
    <property type="entry name" value="NUDIX"/>
    <property type="match status" value="1"/>
</dbReference>
<dbReference type="InterPro" id="IPR000086">
    <property type="entry name" value="NUDIX_hydrolase_dom"/>
</dbReference>
<dbReference type="Proteomes" id="UP000087171">
    <property type="component" value="Chromosome Ca7"/>
</dbReference>
<feature type="domain" description="Nudix hydrolase" evidence="4">
    <location>
        <begin position="116"/>
        <end position="248"/>
    </location>
</feature>
<dbReference type="PANTHER" id="PTHR13994:SF29">
    <property type="entry name" value="NUDIX HYDROLASE 2"/>
    <property type="match status" value="1"/>
</dbReference>
<dbReference type="PRINTS" id="PR01356">
    <property type="entry name" value="GFGPROTEIN"/>
</dbReference>
<dbReference type="InterPro" id="IPR003293">
    <property type="entry name" value="Nudix_hydrolase6-like"/>
</dbReference>
<evidence type="ECO:0000256" key="1">
    <source>
        <dbReference type="ARBA" id="ARBA00005582"/>
    </source>
</evidence>
<dbReference type="FunFam" id="3.40.630.30:FF:000016">
    <property type="entry name" value="nudix hydrolase 2"/>
    <property type="match status" value="1"/>
</dbReference>
<dbReference type="eggNOG" id="KOG0648">
    <property type="taxonomic scope" value="Eukaryota"/>
</dbReference>
<protein>
    <submittedName>
        <fullName evidence="6">Nudix hydrolase 2-like isoform X1</fullName>
    </submittedName>
</protein>
<dbReference type="Pfam" id="PF18290">
    <property type="entry name" value="Nudix_hydro"/>
    <property type="match status" value="1"/>
</dbReference>
<evidence type="ECO:0000256" key="3">
    <source>
        <dbReference type="ARBA" id="ARBA00022801"/>
    </source>
</evidence>
<organism evidence="5 6">
    <name type="scientific">Cicer arietinum</name>
    <name type="common">Chickpea</name>
    <name type="synonym">Garbanzo</name>
    <dbReference type="NCBI Taxonomy" id="3827"/>
    <lineage>
        <taxon>Eukaryota</taxon>
        <taxon>Viridiplantae</taxon>
        <taxon>Streptophyta</taxon>
        <taxon>Embryophyta</taxon>
        <taxon>Tracheophyta</taxon>
        <taxon>Spermatophyta</taxon>
        <taxon>Magnoliopsida</taxon>
        <taxon>eudicotyledons</taxon>
        <taxon>Gunneridae</taxon>
        <taxon>Pentapetalae</taxon>
        <taxon>rosids</taxon>
        <taxon>fabids</taxon>
        <taxon>Fabales</taxon>
        <taxon>Fabaceae</taxon>
        <taxon>Papilionoideae</taxon>
        <taxon>50 kb inversion clade</taxon>
        <taxon>NPAAA clade</taxon>
        <taxon>Hologalegina</taxon>
        <taxon>IRL clade</taxon>
        <taxon>Cicereae</taxon>
        <taxon>Cicer</taxon>
    </lineage>
</organism>
<dbReference type="InterPro" id="IPR040618">
    <property type="entry name" value="Pre-Nudix"/>
</dbReference>
<dbReference type="PaxDb" id="3827-XP_004507592.1"/>
<reference evidence="6" key="2">
    <citation type="submission" date="2025-08" db="UniProtKB">
        <authorList>
            <consortium name="RefSeq"/>
        </authorList>
    </citation>
    <scope>IDENTIFICATION</scope>
    <source>
        <tissue evidence="6">Etiolated seedlings</tissue>
    </source>
</reference>
<dbReference type="PANTHER" id="PTHR13994">
    <property type="entry name" value="NUDIX HYDROLASE RELATED"/>
    <property type="match status" value="1"/>
</dbReference>
<gene>
    <name evidence="6" type="primary">LOC101496692</name>
</gene>
<dbReference type="SUPFAM" id="SSF55811">
    <property type="entry name" value="Nudix"/>
    <property type="match status" value="1"/>
</dbReference>
<comment type="similarity">
    <text evidence="1">Belongs to the Nudix hydrolase family.</text>
</comment>
<dbReference type="GO" id="GO:0046872">
    <property type="term" value="F:metal ion binding"/>
    <property type="evidence" value="ECO:0007669"/>
    <property type="project" value="UniProtKB-KW"/>
</dbReference>
<dbReference type="Gene3D" id="3.40.630.30">
    <property type="match status" value="1"/>
</dbReference>
<proteinExistence type="inferred from homology"/>
<dbReference type="GO" id="GO:0051287">
    <property type="term" value="F:NAD binding"/>
    <property type="evidence" value="ECO:0007669"/>
    <property type="project" value="TreeGrafter"/>
</dbReference>
<dbReference type="Gene3D" id="3.90.79.10">
    <property type="entry name" value="Nucleoside Triphosphate Pyrophosphohydrolase"/>
    <property type="match status" value="1"/>
</dbReference>
<dbReference type="InterPro" id="IPR020084">
    <property type="entry name" value="NUDIX_hydrolase_CS"/>
</dbReference>
<name>A0A1S2YNQ9_CICAR</name>
<keyword evidence="5" id="KW-1185">Reference proteome</keyword>
<dbReference type="PROSITE" id="PS00893">
    <property type="entry name" value="NUDIX_BOX"/>
    <property type="match status" value="1"/>
</dbReference>
<dbReference type="OrthoDB" id="447842at2759"/>
<accession>A0A1S2YNQ9</accession>
<dbReference type="AlphaFoldDB" id="A0A1S2YNQ9"/>
<dbReference type="GO" id="GO:0035529">
    <property type="term" value="F:NADH pyrophosphatase activity"/>
    <property type="evidence" value="ECO:0007669"/>
    <property type="project" value="TreeGrafter"/>
</dbReference>
<dbReference type="Pfam" id="PF00293">
    <property type="entry name" value="NUDIX"/>
    <property type="match status" value="1"/>
</dbReference>
<evidence type="ECO:0000256" key="2">
    <source>
        <dbReference type="ARBA" id="ARBA00022723"/>
    </source>
</evidence>
<evidence type="ECO:0000259" key="4">
    <source>
        <dbReference type="PROSITE" id="PS51462"/>
    </source>
</evidence>
<dbReference type="GO" id="GO:0047631">
    <property type="term" value="F:ADP-ribose diphosphatase activity"/>
    <property type="evidence" value="ECO:0007669"/>
    <property type="project" value="TreeGrafter"/>
</dbReference>
<keyword evidence="2" id="KW-0479">Metal-binding</keyword>
<keyword evidence="3" id="KW-0378">Hydrolase</keyword>
<dbReference type="GeneID" id="101496692"/>
<dbReference type="KEGG" id="cam:101496692"/>
<dbReference type="CDD" id="cd04670">
    <property type="entry name" value="NUDIX_ASFGF2_Nudt6"/>
    <property type="match status" value="1"/>
</dbReference>
<reference evidence="5" key="1">
    <citation type="journal article" date="2013" name="Nat. Biotechnol.">
        <title>Draft genome sequence of chickpea (Cicer arietinum) provides a resource for trait improvement.</title>
        <authorList>
            <person name="Varshney R.K."/>
            <person name="Song C."/>
            <person name="Saxena R.K."/>
            <person name="Azam S."/>
            <person name="Yu S."/>
            <person name="Sharpe A.G."/>
            <person name="Cannon S."/>
            <person name="Baek J."/>
            <person name="Rosen B.D."/>
            <person name="Tar'an B."/>
            <person name="Millan T."/>
            <person name="Zhang X."/>
            <person name="Ramsay L.D."/>
            <person name="Iwata A."/>
            <person name="Wang Y."/>
            <person name="Nelson W."/>
            <person name="Farmer A.D."/>
            <person name="Gaur P.M."/>
            <person name="Soderlund C."/>
            <person name="Penmetsa R.V."/>
            <person name="Xu C."/>
            <person name="Bharti A.K."/>
            <person name="He W."/>
            <person name="Winter P."/>
            <person name="Zhao S."/>
            <person name="Hane J.K."/>
            <person name="Carrasquilla-Garcia N."/>
            <person name="Condie J.A."/>
            <person name="Upadhyaya H.D."/>
            <person name="Luo M.C."/>
            <person name="Thudi M."/>
            <person name="Gowda C.L."/>
            <person name="Singh N.P."/>
            <person name="Lichtenzveig J."/>
            <person name="Gali K.K."/>
            <person name="Rubio J."/>
            <person name="Nadarajan N."/>
            <person name="Dolezel J."/>
            <person name="Bansal K.C."/>
            <person name="Xu X."/>
            <person name="Edwards D."/>
            <person name="Zhang G."/>
            <person name="Kahl G."/>
            <person name="Gil J."/>
            <person name="Singh K.B."/>
            <person name="Datta S.K."/>
            <person name="Jackson S.A."/>
            <person name="Wang J."/>
            <person name="Cook D.R."/>
        </authorList>
    </citation>
    <scope>NUCLEOTIDE SEQUENCE [LARGE SCALE GENOMIC DNA]</scope>
    <source>
        <strain evidence="5">cv. CDC Frontier</strain>
    </source>
</reference>
<evidence type="ECO:0000313" key="6">
    <source>
        <dbReference type="RefSeq" id="XP_004507592.1"/>
    </source>
</evidence>
<dbReference type="RefSeq" id="XP_004507592.1">
    <property type="nucleotide sequence ID" value="XM_004507535.3"/>
</dbReference>
<evidence type="ECO:0000313" key="5">
    <source>
        <dbReference type="Proteomes" id="UP000087171"/>
    </source>
</evidence>